<evidence type="ECO:0000313" key="2">
    <source>
        <dbReference type="EMBL" id="CAE0119697.1"/>
    </source>
</evidence>
<sequence length="352" mass="38955">MSHAEVMSVYFHTNRHIQHADAPADLRIHHGWWNSSSQPRRGAIHFGALDPIDCERLNLSTQVCARRQRRQQQATKTLAATQKYAWVVSKSATARRDKLLRRNRRPILLVDTDVIFQCSAAEILERFHRFNTSLVVGAEARLWPMSVPPSQEDPWPRPTHATSLRYPNSGMIMGTAATFSRLESVLRNLHGFPCCRPLPDERRCILGDQGCLQAALLSGQISYSLDTTGSLFLNAHGVRKKDLAPRAGRVVYTPTGRTPCILHSNGLHRELLGKLWWRVPRVAWIVDPACSKTGDCHHVSGGGGGGDFCCVNCTDGDANQRSAIARAAASCREGSERTHVNARAAHAIPPST</sequence>
<dbReference type="InterPro" id="IPR057589">
    <property type="entry name" value="GT_PLOD"/>
</dbReference>
<name>A0A7S3AZ21_9EUKA</name>
<protein>
    <recommendedName>
        <fullName evidence="1">PLOD1-3-like GT domain-containing protein</fullName>
    </recommendedName>
</protein>
<accession>A0A7S3AZ21</accession>
<feature type="domain" description="PLOD1-3-like GT" evidence="1">
    <location>
        <begin position="105"/>
        <end position="181"/>
    </location>
</feature>
<reference evidence="2" key="1">
    <citation type="submission" date="2021-01" db="EMBL/GenBank/DDBJ databases">
        <authorList>
            <person name="Corre E."/>
            <person name="Pelletier E."/>
            <person name="Niang G."/>
            <person name="Scheremetjew M."/>
            <person name="Finn R."/>
            <person name="Kale V."/>
            <person name="Holt S."/>
            <person name="Cochrane G."/>
            <person name="Meng A."/>
            <person name="Brown T."/>
            <person name="Cohen L."/>
        </authorList>
    </citation>
    <scope>NUCLEOTIDE SEQUENCE</scope>
    <source>
        <strain evidence="2">CCMP281</strain>
    </source>
</reference>
<dbReference type="EMBL" id="HBHX01036692">
    <property type="protein sequence ID" value="CAE0119697.1"/>
    <property type="molecule type" value="Transcribed_RNA"/>
</dbReference>
<dbReference type="CDD" id="cd22997">
    <property type="entry name" value="GT_LH"/>
    <property type="match status" value="1"/>
</dbReference>
<gene>
    <name evidence="2" type="ORF">HERI1096_LOCUS20398</name>
</gene>
<proteinExistence type="predicted"/>
<dbReference type="AlphaFoldDB" id="A0A7S3AZ21"/>
<evidence type="ECO:0000259" key="1">
    <source>
        <dbReference type="Pfam" id="PF25342"/>
    </source>
</evidence>
<dbReference type="Pfam" id="PF25342">
    <property type="entry name" value="GT_PLOD"/>
    <property type="match status" value="1"/>
</dbReference>
<organism evidence="2">
    <name type="scientific">Haptolina ericina</name>
    <dbReference type="NCBI Taxonomy" id="156174"/>
    <lineage>
        <taxon>Eukaryota</taxon>
        <taxon>Haptista</taxon>
        <taxon>Haptophyta</taxon>
        <taxon>Prymnesiophyceae</taxon>
        <taxon>Prymnesiales</taxon>
        <taxon>Prymnesiaceae</taxon>
        <taxon>Haptolina</taxon>
    </lineage>
</organism>